<feature type="region of interest" description="Disordered" evidence="12">
    <location>
        <begin position="416"/>
        <end position="437"/>
    </location>
</feature>
<evidence type="ECO:0000256" key="4">
    <source>
        <dbReference type="ARBA" id="ARBA00022598"/>
    </source>
</evidence>
<dbReference type="SUPFAM" id="SSF56801">
    <property type="entry name" value="Acetyl-CoA synthetase-like"/>
    <property type="match status" value="1"/>
</dbReference>
<feature type="compositionally biased region" description="Basic and acidic residues" evidence="12">
    <location>
        <begin position="425"/>
        <end position="437"/>
    </location>
</feature>
<sequence length="437" mass="48809">MNFQYRDPEIEKMPRGEIEALQLKKLKAEVGFALRAPFYKERLSKAGIKSADDIKSLDDLKKIPFTTKNDLRDGFPYGFLSIPKEDVVRLHASSGTTGIPTTIYFSSQDIKNWAGYMARCIYATGCTKNDVFQNMITYGLFTGGLGLHQGGEEVGMMVIPAGAGNIARQFKMMQDYGTTVLHATPSFLLHLETKMKEAGVKRESLSIKRAFAGAEPYSEDTRKRIEALLNIDVYNSYGLSEMNGPGVAFECQCKNGLHIWEDGYIAEIVDPDTLEPVKEGETGELILTILCREATPILRYRTRDLTSFYTESCPCGRTHRRLHRITGRSDDMLIINGVNVFPSQIEEVIMGMKEVGNNYLIIVEKEGALDRLTVKTEVGADIFMDDSRPLNALKDKIRETLQASISISPRVELHESGSLPVSEGKAVRVQDTRPKDV</sequence>
<evidence type="ECO:0000259" key="14">
    <source>
        <dbReference type="Pfam" id="PF14535"/>
    </source>
</evidence>
<dbReference type="PIRSF" id="PIRSF006444">
    <property type="entry name" value="PaaK"/>
    <property type="match status" value="1"/>
</dbReference>
<evidence type="ECO:0000256" key="5">
    <source>
        <dbReference type="ARBA" id="ARBA00022741"/>
    </source>
</evidence>
<dbReference type="Pfam" id="PF14535">
    <property type="entry name" value="AMP-binding_C_2"/>
    <property type="match status" value="1"/>
</dbReference>
<dbReference type="EC" id="6.2.1.30" evidence="8 11"/>
<evidence type="ECO:0000256" key="1">
    <source>
        <dbReference type="ARBA" id="ARBA00011245"/>
    </source>
</evidence>
<evidence type="ECO:0000256" key="2">
    <source>
        <dbReference type="ARBA" id="ARBA00022450"/>
    </source>
</evidence>
<dbReference type="CDD" id="cd05913">
    <property type="entry name" value="PaaK"/>
    <property type="match status" value="1"/>
</dbReference>
<proteinExistence type="inferred from homology"/>
<feature type="domain" description="AMP-dependent ligase C-terminal" evidence="14">
    <location>
        <begin position="337"/>
        <end position="433"/>
    </location>
</feature>
<dbReference type="PANTHER" id="PTHR43439:SF2">
    <property type="entry name" value="ENZYME, PUTATIVE (JCVI)-RELATED"/>
    <property type="match status" value="1"/>
</dbReference>
<dbReference type="InterPro" id="IPR000873">
    <property type="entry name" value="AMP-dep_synth/lig_dom"/>
</dbReference>
<comment type="similarity">
    <text evidence="7 11">Belongs to the phenylacetyl-CoA ligase family.</text>
</comment>
<dbReference type="PANTHER" id="PTHR43439">
    <property type="entry name" value="PHENYLACETATE-COENZYME A LIGASE"/>
    <property type="match status" value="1"/>
</dbReference>
<dbReference type="AlphaFoldDB" id="A0A806K2P6"/>
<dbReference type="FunFam" id="3.40.50.12780:FF:000016">
    <property type="entry name" value="Phenylacetate-coenzyme A ligase"/>
    <property type="match status" value="1"/>
</dbReference>
<dbReference type="UniPathway" id="UPA00930"/>
<evidence type="ECO:0000256" key="3">
    <source>
        <dbReference type="ARBA" id="ARBA00022553"/>
    </source>
</evidence>
<dbReference type="InterPro" id="IPR011880">
    <property type="entry name" value="PA_CoA_ligase"/>
</dbReference>
<evidence type="ECO:0000256" key="6">
    <source>
        <dbReference type="ARBA" id="ARBA00060591"/>
    </source>
</evidence>
<keyword evidence="3" id="KW-0597">Phosphoprotein</keyword>
<dbReference type="Pfam" id="PF00501">
    <property type="entry name" value="AMP-binding"/>
    <property type="match status" value="1"/>
</dbReference>
<keyword evidence="4 11" id="KW-0436">Ligase</keyword>
<dbReference type="Gene3D" id="3.40.50.12780">
    <property type="entry name" value="N-terminal domain of ligase-like"/>
    <property type="match status" value="1"/>
</dbReference>
<evidence type="ECO:0000256" key="9">
    <source>
        <dbReference type="ARBA" id="ARBA00068695"/>
    </source>
</evidence>
<dbReference type="InterPro" id="IPR045851">
    <property type="entry name" value="AMP-bd_C_sf"/>
</dbReference>
<comment type="catalytic activity">
    <reaction evidence="11">
        <text>2-phenylacetate + ATP + CoA = phenylacetyl-CoA + AMP + diphosphate</text>
        <dbReference type="Rhea" id="RHEA:20956"/>
        <dbReference type="ChEBI" id="CHEBI:18401"/>
        <dbReference type="ChEBI" id="CHEBI:30616"/>
        <dbReference type="ChEBI" id="CHEBI:33019"/>
        <dbReference type="ChEBI" id="CHEBI:57287"/>
        <dbReference type="ChEBI" id="CHEBI:57390"/>
        <dbReference type="ChEBI" id="CHEBI:456215"/>
        <dbReference type="EC" id="6.2.1.30"/>
    </reaction>
</comment>
<reference evidence="15" key="1">
    <citation type="submission" date="2012-03" db="EMBL/GenBank/DDBJ databases">
        <title>Functional metagenomics reveals considerable lignocellulase gene clusters in the gut microbiome of a wood-feeding higher termite.</title>
        <authorList>
            <person name="Liu N."/>
        </authorList>
    </citation>
    <scope>NUCLEOTIDE SEQUENCE</scope>
</reference>
<name>A0A806K2P6_9BACT</name>
<comment type="function">
    <text evidence="11">Catalyzes the activation of phenylacetic acid (PA) to phenylacetyl-CoA (PA-CoA).</text>
</comment>
<feature type="domain" description="AMP-dependent synthetase/ligase" evidence="13">
    <location>
        <begin position="82"/>
        <end position="286"/>
    </location>
</feature>
<evidence type="ECO:0000256" key="11">
    <source>
        <dbReference type="PIRNR" id="PIRNR006444"/>
    </source>
</evidence>
<protein>
    <recommendedName>
        <fullName evidence="9 11">Phenylacetate-coenzyme A ligase</fullName>
        <ecNumber evidence="8 11">6.2.1.30</ecNumber>
    </recommendedName>
    <alternativeName>
        <fullName evidence="10 11">Phenylacetyl-CoA ligase</fullName>
    </alternativeName>
</protein>
<evidence type="ECO:0000256" key="12">
    <source>
        <dbReference type="SAM" id="MobiDB-lite"/>
    </source>
</evidence>
<organism evidence="15">
    <name type="scientific">uncultured bacterium contig00007</name>
    <dbReference type="NCBI Taxonomy" id="1181499"/>
    <lineage>
        <taxon>Bacteria</taxon>
        <taxon>environmental samples</taxon>
    </lineage>
</organism>
<keyword evidence="2" id="KW-0596">Phosphopantetheine</keyword>
<dbReference type="GO" id="GO:0047475">
    <property type="term" value="F:phenylacetate-CoA ligase activity"/>
    <property type="evidence" value="ECO:0007669"/>
    <property type="project" value="UniProtKB-EC"/>
</dbReference>
<evidence type="ECO:0000256" key="8">
    <source>
        <dbReference type="ARBA" id="ARBA00066629"/>
    </source>
</evidence>
<evidence type="ECO:0000313" key="15">
    <source>
        <dbReference type="EMBL" id="AGS54073.1"/>
    </source>
</evidence>
<dbReference type="InterPro" id="IPR051414">
    <property type="entry name" value="Adenylate-forming_Reductase"/>
</dbReference>
<evidence type="ECO:0000256" key="7">
    <source>
        <dbReference type="ARBA" id="ARBA00061566"/>
    </source>
</evidence>
<dbReference type="GO" id="GO:0010124">
    <property type="term" value="P:phenylacetate catabolic process"/>
    <property type="evidence" value="ECO:0007669"/>
    <property type="project" value="UniProtKB-UniRule"/>
</dbReference>
<comment type="subunit">
    <text evidence="1">Monomer.</text>
</comment>
<evidence type="ECO:0000259" key="13">
    <source>
        <dbReference type="Pfam" id="PF00501"/>
    </source>
</evidence>
<dbReference type="Gene3D" id="3.30.300.30">
    <property type="match status" value="1"/>
</dbReference>
<dbReference type="GO" id="GO:0000166">
    <property type="term" value="F:nucleotide binding"/>
    <property type="evidence" value="ECO:0007669"/>
    <property type="project" value="UniProtKB-KW"/>
</dbReference>
<comment type="pathway">
    <text evidence="6 11">Aromatic compound metabolism; phenylacetate degradation.</text>
</comment>
<evidence type="ECO:0000256" key="10">
    <source>
        <dbReference type="ARBA" id="ARBA00075111"/>
    </source>
</evidence>
<dbReference type="InterPro" id="IPR028154">
    <property type="entry name" value="AMP-dep_Lig_C"/>
</dbReference>
<keyword evidence="5 11" id="KW-0547">Nucleotide-binding</keyword>
<accession>A0A806K2P6</accession>
<dbReference type="InterPro" id="IPR042099">
    <property type="entry name" value="ANL_N_sf"/>
</dbReference>
<dbReference type="EMBL" id="JQ844276">
    <property type="protein sequence ID" value="AGS54073.1"/>
    <property type="molecule type" value="Genomic_DNA"/>
</dbReference>